<dbReference type="Proteomes" id="UP000632498">
    <property type="component" value="Unassembled WGS sequence"/>
</dbReference>
<keyword evidence="1 3" id="KW-0145">Chemotaxis</keyword>
<comment type="caution">
    <text evidence="4">The sequence shown here is derived from an EMBL/GenBank/DDBJ whole genome shotgun (WGS) entry which is preliminary data.</text>
</comment>
<dbReference type="EMBL" id="BMHV01000001">
    <property type="protein sequence ID" value="GGF50962.1"/>
    <property type="molecule type" value="Genomic_DNA"/>
</dbReference>
<dbReference type="AlphaFoldDB" id="A0A917F3Y4"/>
<proteinExistence type="inferred from homology"/>
<comment type="similarity">
    <text evidence="3">Belongs to the CheD family.</text>
</comment>
<gene>
    <name evidence="3 4" type="primary">cheD</name>
    <name evidence="4" type="ORF">GCM10011332_00240</name>
</gene>
<dbReference type="SUPFAM" id="SSF64438">
    <property type="entry name" value="CNF1/YfiH-like putative cysteine hydrolases"/>
    <property type="match status" value="1"/>
</dbReference>
<evidence type="ECO:0000256" key="3">
    <source>
        <dbReference type="HAMAP-Rule" id="MF_01440"/>
    </source>
</evidence>
<dbReference type="PANTHER" id="PTHR35147">
    <property type="entry name" value="CHEMORECEPTOR GLUTAMINE DEAMIDASE CHED-RELATED"/>
    <property type="match status" value="1"/>
</dbReference>
<dbReference type="InterPro" id="IPR038592">
    <property type="entry name" value="CheD-like_sf"/>
</dbReference>
<dbReference type="EC" id="3.5.1.44" evidence="3"/>
<dbReference type="NCBIfam" id="NF010013">
    <property type="entry name" value="PRK13487.1"/>
    <property type="match status" value="1"/>
</dbReference>
<dbReference type="PANTHER" id="PTHR35147:SF2">
    <property type="entry name" value="CHEMORECEPTOR GLUTAMINE DEAMIDASE CHED-RELATED"/>
    <property type="match status" value="1"/>
</dbReference>
<dbReference type="HAMAP" id="MF_01440">
    <property type="entry name" value="CheD"/>
    <property type="match status" value="1"/>
</dbReference>
<dbReference type="GO" id="GO:0006935">
    <property type="term" value="P:chemotaxis"/>
    <property type="evidence" value="ECO:0007669"/>
    <property type="project" value="UniProtKB-UniRule"/>
</dbReference>
<dbReference type="GO" id="GO:0050568">
    <property type="term" value="F:protein-glutamine glutaminase activity"/>
    <property type="evidence" value="ECO:0007669"/>
    <property type="project" value="UniProtKB-UniRule"/>
</dbReference>
<dbReference type="InterPro" id="IPR005659">
    <property type="entry name" value="Chemorcpt_Glu_NH3ase_CheD"/>
</dbReference>
<evidence type="ECO:0000313" key="4">
    <source>
        <dbReference type="EMBL" id="GGF50962.1"/>
    </source>
</evidence>
<dbReference type="RefSeq" id="WP_188659681.1">
    <property type="nucleotide sequence ID" value="NZ_BMHV01000001.1"/>
</dbReference>
<keyword evidence="2 3" id="KW-0378">Hydrolase</keyword>
<protein>
    <recommendedName>
        <fullName evidence="3">Probable chemoreceptor glutamine deamidase CheD</fullName>
        <ecNumber evidence="3">3.5.1.44</ecNumber>
    </recommendedName>
</protein>
<comment type="catalytic activity">
    <reaction evidence="3">
        <text>L-glutaminyl-[protein] + H2O = L-glutamyl-[protein] + NH4(+)</text>
        <dbReference type="Rhea" id="RHEA:16441"/>
        <dbReference type="Rhea" id="RHEA-COMP:10207"/>
        <dbReference type="Rhea" id="RHEA-COMP:10208"/>
        <dbReference type="ChEBI" id="CHEBI:15377"/>
        <dbReference type="ChEBI" id="CHEBI:28938"/>
        <dbReference type="ChEBI" id="CHEBI:29973"/>
        <dbReference type="ChEBI" id="CHEBI:30011"/>
        <dbReference type="EC" id="3.5.1.44"/>
    </reaction>
</comment>
<dbReference type="CDD" id="cd16352">
    <property type="entry name" value="CheD"/>
    <property type="match status" value="1"/>
</dbReference>
<name>A0A917F3Y4_9PROT</name>
<dbReference type="Pfam" id="PF03975">
    <property type="entry name" value="CheD"/>
    <property type="match status" value="1"/>
</dbReference>
<evidence type="ECO:0000256" key="2">
    <source>
        <dbReference type="ARBA" id="ARBA00022801"/>
    </source>
</evidence>
<keyword evidence="5" id="KW-1185">Reference proteome</keyword>
<accession>A0A917F3Y4</accession>
<sequence length="208" mass="23170">MTEDNKYLSQGSYDEKTSRRYWDPTFKHFAVKVGPGAHYVTTSKDEMIVTTLGSCVSACIRDSELGIGGINHFMLPESDTGNWGGVSASMRYGNYAMEVLINDILRMGGARNRLEIKLFGGANVMNSQNLIGTKNVEFVETYLRIEHMAVSAQHLGGEQGRRIIYFPETGKVKMKLLDSKGNAVVAAEESNFKKQIEKRDIEGSIELF</sequence>
<evidence type="ECO:0000256" key="1">
    <source>
        <dbReference type="ARBA" id="ARBA00022500"/>
    </source>
</evidence>
<reference evidence="4" key="2">
    <citation type="submission" date="2020-09" db="EMBL/GenBank/DDBJ databases">
        <authorList>
            <person name="Sun Q."/>
            <person name="Zhou Y."/>
        </authorList>
    </citation>
    <scope>NUCLEOTIDE SEQUENCE</scope>
    <source>
        <strain evidence="4">CGMCC 1.15254</strain>
    </source>
</reference>
<organism evidence="4 5">
    <name type="scientific">Terasakiella brassicae</name>
    <dbReference type="NCBI Taxonomy" id="1634917"/>
    <lineage>
        <taxon>Bacteria</taxon>
        <taxon>Pseudomonadati</taxon>
        <taxon>Pseudomonadota</taxon>
        <taxon>Alphaproteobacteria</taxon>
        <taxon>Rhodospirillales</taxon>
        <taxon>Terasakiellaceae</taxon>
        <taxon>Terasakiella</taxon>
    </lineage>
</organism>
<dbReference type="Gene3D" id="3.30.1330.200">
    <property type="match status" value="1"/>
</dbReference>
<reference evidence="4" key="1">
    <citation type="journal article" date="2014" name="Int. J. Syst. Evol. Microbiol.">
        <title>Complete genome sequence of Corynebacterium casei LMG S-19264T (=DSM 44701T), isolated from a smear-ripened cheese.</title>
        <authorList>
            <consortium name="US DOE Joint Genome Institute (JGI-PGF)"/>
            <person name="Walter F."/>
            <person name="Albersmeier A."/>
            <person name="Kalinowski J."/>
            <person name="Ruckert C."/>
        </authorList>
    </citation>
    <scope>NUCLEOTIDE SEQUENCE</scope>
    <source>
        <strain evidence="4">CGMCC 1.15254</strain>
    </source>
</reference>
<evidence type="ECO:0000313" key="5">
    <source>
        <dbReference type="Proteomes" id="UP000632498"/>
    </source>
</evidence>
<dbReference type="InterPro" id="IPR011324">
    <property type="entry name" value="Cytotoxic_necrot_fac-like_cat"/>
</dbReference>
<comment type="function">
    <text evidence="3">Probably deamidates glutamine residues to glutamate on methyl-accepting chemotaxis receptors (MCPs), playing an important role in chemotaxis.</text>
</comment>